<organism evidence="1 2">
    <name type="scientific">Actinobacillus equuli subsp. equuli</name>
    <dbReference type="NCBI Taxonomy" id="202947"/>
    <lineage>
        <taxon>Bacteria</taxon>
        <taxon>Pseudomonadati</taxon>
        <taxon>Pseudomonadota</taxon>
        <taxon>Gammaproteobacteria</taxon>
        <taxon>Pasteurellales</taxon>
        <taxon>Pasteurellaceae</taxon>
        <taxon>Actinobacillus</taxon>
    </lineage>
</organism>
<evidence type="ECO:0000313" key="2">
    <source>
        <dbReference type="Proteomes" id="UP001142444"/>
    </source>
</evidence>
<evidence type="ECO:0000313" key="1">
    <source>
        <dbReference type="EMBL" id="MDE8035824.1"/>
    </source>
</evidence>
<protein>
    <recommendedName>
        <fullName evidence="3">DUF1983 domain-containing protein</fullName>
    </recommendedName>
</protein>
<dbReference type="AlphaFoldDB" id="A0A9X4G955"/>
<dbReference type="Proteomes" id="UP001142444">
    <property type="component" value="Unassembled WGS sequence"/>
</dbReference>
<keyword evidence="2" id="KW-1185">Reference proteome</keyword>
<feature type="non-terminal residue" evidence="1">
    <location>
        <position position="279"/>
    </location>
</feature>
<evidence type="ECO:0008006" key="3">
    <source>
        <dbReference type="Google" id="ProtNLM"/>
    </source>
</evidence>
<name>A0A9X4G955_ACTEU</name>
<comment type="caution">
    <text evidence="1">The sequence shown here is derived from an EMBL/GenBank/DDBJ whole genome shotgun (WGS) entry which is preliminary data.</text>
</comment>
<feature type="non-terminal residue" evidence="1">
    <location>
        <position position="1"/>
    </location>
</feature>
<gene>
    <name evidence="1" type="ORF">OQ257_11745</name>
</gene>
<proteinExistence type="predicted"/>
<sequence length="279" mass="29676">TPAPEDADSAISAVSADLTSYKQTQATKEQATAQQINGLTTRLSNTESVISRVEKAVSDNQSATATQLNQLNSKMNNAESGISSLQTAISQANQSIAQTSQSLNAKIDGLSVGGRNYVRNSEREIVVTAPNQRYIRVSTGLDSIEEPFVVSAFVKDVGGNNGNKLTVIMADPANANNNEQSQDCEIINGRIIAKFNTLSNPHYTQILLYANSGAYRGSSTGTVTYYNIKLELGTVATDWTPAPEDADSAISAVSADLTSYKQTQATKEQATAQQINGLT</sequence>
<reference evidence="1" key="2">
    <citation type="journal article" date="2023" name="Pathogens">
        <title>Pathological Features and Genomic Characterization of an Actinobacillus equuli subsp. equuli Bearing Unique Virulence-Associated Genes from an Adult Horse with Pleuropneumonia.</title>
        <authorList>
            <person name="Kamali M."/>
            <person name="Carossino M."/>
            <person name="Del Piero F."/>
            <person name="Peak L."/>
            <person name="Mitchell M.S."/>
            <person name="Willette J."/>
            <person name="Baker R."/>
            <person name="Li F."/>
            <person name="Kenez A."/>
            <person name="Balasuriya U.B.R."/>
            <person name="Go Y.Y."/>
        </authorList>
    </citation>
    <scope>NUCLEOTIDE SEQUENCE</scope>
    <source>
        <strain evidence="1">4524</strain>
    </source>
</reference>
<reference evidence="1" key="1">
    <citation type="submission" date="2022-11" db="EMBL/GenBank/DDBJ databases">
        <authorList>
            <person name="Kamali M."/>
            <person name="Peak L."/>
            <person name="Go Y.Y."/>
            <person name="Balasuriya U.B.R."/>
            <person name="Carossino M."/>
        </authorList>
    </citation>
    <scope>NUCLEOTIDE SEQUENCE</scope>
    <source>
        <strain evidence="1">4524</strain>
    </source>
</reference>
<accession>A0A9X4G955</accession>
<dbReference type="EMBL" id="JAPHVQ010000045">
    <property type="protein sequence ID" value="MDE8035824.1"/>
    <property type="molecule type" value="Genomic_DNA"/>
</dbReference>